<protein>
    <submittedName>
        <fullName evidence="2">Uncharacterized protein</fullName>
    </submittedName>
</protein>
<name>A0A1L7VP53_FUSPR</name>
<gene>
    <name evidence="2" type="ORF">FPRO_11029</name>
</gene>
<accession>A0A1L7VP53</accession>
<evidence type="ECO:0000313" key="2">
    <source>
        <dbReference type="EMBL" id="CZR41440.1"/>
    </source>
</evidence>
<feature type="region of interest" description="Disordered" evidence="1">
    <location>
        <begin position="260"/>
        <end position="286"/>
    </location>
</feature>
<keyword evidence="3" id="KW-1185">Reference proteome</keyword>
<sequence length="286" mass="32100">MCHEIIASVSVICILQGAAPESFKTSKLKIFQPRTLPRATSGLPVWAKRLPVFDSVLSDRYGSLASAISTCCFVVAVPRGEYRKVESRKRANGRRRRVMTEIPKEKGRSPRLAPTPIPTLSLPIKATWSLRVKSATRLTALTFHSSLIMHHPRNDRQVRMITGFIDVIVSDSLAAYAETSIVCFRPQQGNNDPDAADWRFLNLMQPRRKQLLNNTVSHFTAKEPARRSMSPRYEVYVCHNVGAPPTPRLSATGYLFRPKPGQIPSGLPQDRDSKPASWEISRKRSI</sequence>
<dbReference type="RefSeq" id="XP_031082032.1">
    <property type="nucleotide sequence ID" value="XM_031232057.1"/>
</dbReference>
<proteinExistence type="predicted"/>
<organism evidence="2 3">
    <name type="scientific">Fusarium proliferatum (strain ET1)</name>
    <name type="common">Orchid endophyte fungus</name>
    <dbReference type="NCBI Taxonomy" id="1227346"/>
    <lineage>
        <taxon>Eukaryota</taxon>
        <taxon>Fungi</taxon>
        <taxon>Dikarya</taxon>
        <taxon>Ascomycota</taxon>
        <taxon>Pezizomycotina</taxon>
        <taxon>Sordariomycetes</taxon>
        <taxon>Hypocreomycetidae</taxon>
        <taxon>Hypocreales</taxon>
        <taxon>Nectriaceae</taxon>
        <taxon>Fusarium</taxon>
        <taxon>Fusarium fujikuroi species complex</taxon>
    </lineage>
</organism>
<dbReference type="Proteomes" id="UP000183971">
    <property type="component" value="Unassembled WGS sequence"/>
</dbReference>
<evidence type="ECO:0000313" key="3">
    <source>
        <dbReference type="Proteomes" id="UP000183971"/>
    </source>
</evidence>
<comment type="caution">
    <text evidence="2">The sequence shown here is derived from an EMBL/GenBank/DDBJ whole genome shotgun (WGS) entry which is preliminary data.</text>
</comment>
<evidence type="ECO:0000256" key="1">
    <source>
        <dbReference type="SAM" id="MobiDB-lite"/>
    </source>
</evidence>
<dbReference type="VEuPathDB" id="FungiDB:FPRO_11029"/>
<dbReference type="AlphaFoldDB" id="A0A1L7VP53"/>
<dbReference type="GeneID" id="42055899"/>
<reference evidence="3" key="1">
    <citation type="journal article" date="2016" name="Genome Biol. Evol.">
        <title>Comparative 'omics' of the Fusarium fujikuroi species complex highlights differences in genetic potential and metabolite synthesis.</title>
        <authorList>
            <person name="Niehaus E.-M."/>
            <person name="Muensterkoetter M."/>
            <person name="Proctor R.H."/>
            <person name="Brown D.W."/>
            <person name="Sharon A."/>
            <person name="Idan Y."/>
            <person name="Oren-Young L."/>
            <person name="Sieber C.M."/>
            <person name="Novak O."/>
            <person name="Pencik A."/>
            <person name="Tarkowska D."/>
            <person name="Hromadova K."/>
            <person name="Freeman S."/>
            <person name="Maymon M."/>
            <person name="Elazar M."/>
            <person name="Youssef S.A."/>
            <person name="El-Shabrawy E.S.M."/>
            <person name="Shalaby A.B.A."/>
            <person name="Houterman P."/>
            <person name="Brock N.L."/>
            <person name="Burkhardt I."/>
            <person name="Tsavkelova E.A."/>
            <person name="Dickschat J.S."/>
            <person name="Galuszka P."/>
            <person name="Gueldener U."/>
            <person name="Tudzynski B."/>
        </authorList>
    </citation>
    <scope>NUCLEOTIDE SEQUENCE [LARGE SCALE GENOMIC DNA]</scope>
    <source>
        <strain evidence="3">ET1</strain>
    </source>
</reference>
<dbReference type="EMBL" id="FJOF01000005">
    <property type="protein sequence ID" value="CZR41440.1"/>
    <property type="molecule type" value="Genomic_DNA"/>
</dbReference>